<evidence type="ECO:0000313" key="1">
    <source>
        <dbReference type="EMBL" id="GBP95387.1"/>
    </source>
</evidence>
<proteinExistence type="predicted"/>
<organism evidence="1 2">
    <name type="scientific">Eumeta variegata</name>
    <name type="common">Bagworm moth</name>
    <name type="synonym">Eumeta japonica</name>
    <dbReference type="NCBI Taxonomy" id="151549"/>
    <lineage>
        <taxon>Eukaryota</taxon>
        <taxon>Metazoa</taxon>
        <taxon>Ecdysozoa</taxon>
        <taxon>Arthropoda</taxon>
        <taxon>Hexapoda</taxon>
        <taxon>Insecta</taxon>
        <taxon>Pterygota</taxon>
        <taxon>Neoptera</taxon>
        <taxon>Endopterygota</taxon>
        <taxon>Lepidoptera</taxon>
        <taxon>Glossata</taxon>
        <taxon>Ditrysia</taxon>
        <taxon>Tineoidea</taxon>
        <taxon>Psychidae</taxon>
        <taxon>Oiketicinae</taxon>
        <taxon>Eumeta</taxon>
    </lineage>
</organism>
<gene>
    <name evidence="1" type="ORF">EVAR_67080_1</name>
</gene>
<reference evidence="1 2" key="1">
    <citation type="journal article" date="2019" name="Commun. Biol.">
        <title>The bagworm genome reveals a unique fibroin gene that provides high tensile strength.</title>
        <authorList>
            <person name="Kono N."/>
            <person name="Nakamura H."/>
            <person name="Ohtoshi R."/>
            <person name="Tomita M."/>
            <person name="Numata K."/>
            <person name="Arakawa K."/>
        </authorList>
    </citation>
    <scope>NUCLEOTIDE SEQUENCE [LARGE SCALE GENOMIC DNA]</scope>
</reference>
<dbReference type="AlphaFoldDB" id="A0A4C2A919"/>
<keyword evidence="2" id="KW-1185">Reference proteome</keyword>
<accession>A0A4C2A919</accession>
<protein>
    <submittedName>
        <fullName evidence="1">Uncharacterized protein</fullName>
    </submittedName>
</protein>
<evidence type="ECO:0000313" key="2">
    <source>
        <dbReference type="Proteomes" id="UP000299102"/>
    </source>
</evidence>
<comment type="caution">
    <text evidence="1">The sequence shown here is derived from an EMBL/GenBank/DDBJ whole genome shotgun (WGS) entry which is preliminary data.</text>
</comment>
<sequence>MRASERHASLPLGHVSSYIRTQRIARDQFGANALGDRRHPKTSSRLCAQRLVHRRARLTEFDLEDHLLDFDRFVTFMRFQNLFSYVSSNADQSSESIVMTDTVIKCTLKIKVVKETQFNIPTIDIRVAHGQSQPQKIYRCYAGLSGRNRMSLGGEERAGGGGRGVGHSPEINVKLCMKLFSECSKSCTSKHIGVKILYLNSSNSLAWEDLRQCLEQ</sequence>
<dbReference type="EMBL" id="BGZK01002621">
    <property type="protein sequence ID" value="GBP95387.1"/>
    <property type="molecule type" value="Genomic_DNA"/>
</dbReference>
<dbReference type="Proteomes" id="UP000299102">
    <property type="component" value="Unassembled WGS sequence"/>
</dbReference>
<name>A0A4C2A919_EUMVA</name>